<reference evidence="3" key="1">
    <citation type="submission" date="2009-05" db="EMBL/GenBank/DDBJ databases">
        <title>Complete sequence of chromosome of Thauera sp. MZ1T.</title>
        <authorList>
            <consortium name="US DOE Joint Genome Institute"/>
            <person name="Lucas S."/>
            <person name="Copeland A."/>
            <person name="Lapidus A."/>
            <person name="Glavina del Rio T."/>
            <person name="Dalin E."/>
            <person name="Tice H."/>
            <person name="Bruce D."/>
            <person name="Goodwin L."/>
            <person name="Pitluck S."/>
            <person name="Sims D."/>
            <person name="Brettin T."/>
            <person name="Detter J.C."/>
            <person name="Han C."/>
            <person name="Larimer F."/>
            <person name="Land M."/>
            <person name="Hauser L."/>
            <person name="Kyrpides N."/>
            <person name="Mikhailova N."/>
            <person name="Sayler G.S."/>
        </authorList>
    </citation>
    <scope>NUCLEOTIDE SEQUENCE [LARGE SCALE GENOMIC DNA]</scope>
    <source>
        <strain evidence="3">MZ1T</strain>
    </source>
</reference>
<dbReference type="Proteomes" id="UP000002186">
    <property type="component" value="Chromosome"/>
</dbReference>
<evidence type="ECO:0000313" key="2">
    <source>
        <dbReference type="EMBL" id="ACR01458.1"/>
    </source>
</evidence>
<name>C4KAN2_THASP</name>
<dbReference type="AlphaFoldDB" id="C4KAN2"/>
<keyword evidence="3" id="KW-1185">Reference proteome</keyword>
<dbReference type="EMBL" id="CP001281">
    <property type="protein sequence ID" value="ACR01458.1"/>
    <property type="molecule type" value="Genomic_DNA"/>
</dbReference>
<dbReference type="OrthoDB" id="9256113at2"/>
<protein>
    <submittedName>
        <fullName evidence="2">Uncharacterized protein</fullName>
    </submittedName>
</protein>
<keyword evidence="1" id="KW-1133">Transmembrane helix</keyword>
<feature type="transmembrane region" description="Helical" evidence="1">
    <location>
        <begin position="29"/>
        <end position="48"/>
    </location>
</feature>
<accession>C4KAN2</accession>
<dbReference type="KEGG" id="tmz:Tmz1t_2859"/>
<dbReference type="RefSeq" id="WP_012585714.1">
    <property type="nucleotide sequence ID" value="NC_011662.2"/>
</dbReference>
<proteinExistence type="predicted"/>
<evidence type="ECO:0000313" key="3">
    <source>
        <dbReference type="Proteomes" id="UP000002186"/>
    </source>
</evidence>
<organism evidence="2 3">
    <name type="scientific">Thauera aminoaromatica</name>
    <dbReference type="NCBI Taxonomy" id="164330"/>
    <lineage>
        <taxon>Bacteria</taxon>
        <taxon>Pseudomonadati</taxon>
        <taxon>Pseudomonadota</taxon>
        <taxon>Betaproteobacteria</taxon>
        <taxon>Rhodocyclales</taxon>
        <taxon>Zoogloeaceae</taxon>
        <taxon>Thauera</taxon>
    </lineage>
</organism>
<evidence type="ECO:0000256" key="1">
    <source>
        <dbReference type="SAM" id="Phobius"/>
    </source>
</evidence>
<gene>
    <name evidence="2" type="ordered locus">Tmz1t_2859</name>
</gene>
<dbReference type="HOGENOM" id="CLU_2940298_0_0_4"/>
<reference evidence="2 3" key="2">
    <citation type="journal article" date="2012" name="Stand. Genomic Sci.">
        <title>Complete genome sequence of Thauera aminoaromatica strain MZ1T.</title>
        <authorList>
            <person name="Jiang K."/>
            <person name="Sanseverino J."/>
            <person name="Chauhan A."/>
            <person name="Lucas S."/>
            <person name="Copeland A."/>
            <person name="Lapidus A."/>
            <person name="Del Rio T.G."/>
            <person name="Dalin E."/>
            <person name="Tice H."/>
            <person name="Bruce D."/>
            <person name="Goodwin L."/>
            <person name="Pitluck S."/>
            <person name="Sims D."/>
            <person name="Brettin T."/>
            <person name="Detter J.C."/>
            <person name="Han C."/>
            <person name="Chang Y.J."/>
            <person name="Larimer F."/>
            <person name="Land M."/>
            <person name="Hauser L."/>
            <person name="Kyrpides N.C."/>
            <person name="Mikhailova N."/>
            <person name="Moser S."/>
            <person name="Jegier P."/>
            <person name="Close D."/>
            <person name="Debruyn J.M."/>
            <person name="Wang Y."/>
            <person name="Layton A.C."/>
            <person name="Allen M.S."/>
            <person name="Sayler G.S."/>
        </authorList>
    </citation>
    <scope>NUCLEOTIDE SEQUENCE [LARGE SCALE GENOMIC DNA]</scope>
    <source>
        <strain evidence="2 3">MZ1T</strain>
    </source>
</reference>
<feature type="transmembrane region" description="Helical" evidence="1">
    <location>
        <begin position="7"/>
        <end position="23"/>
    </location>
</feature>
<sequence length="60" mass="6871">MNARTKLRFIGGAILLFNLWLVGRYSIEGLPVLLLTFGFAIGYEYVVVRRAKEEITHDND</sequence>
<keyword evidence="1" id="KW-0472">Membrane</keyword>
<keyword evidence="1" id="KW-0812">Transmembrane</keyword>